<name>A0A2R8BDC8_9RHOB</name>
<dbReference type="Proteomes" id="UP000244880">
    <property type="component" value="Unassembled WGS sequence"/>
</dbReference>
<evidence type="ECO:0000313" key="2">
    <source>
        <dbReference type="Proteomes" id="UP000244880"/>
    </source>
</evidence>
<evidence type="ECO:0000313" key="1">
    <source>
        <dbReference type="EMBL" id="SPH21053.1"/>
    </source>
</evidence>
<dbReference type="AlphaFoldDB" id="A0A2R8BDC8"/>
<gene>
    <name evidence="1" type="ORF">ASD8599_01794</name>
</gene>
<keyword evidence="2" id="KW-1185">Reference proteome</keyword>
<accession>A0A2R8BDC8</accession>
<reference evidence="1 2" key="1">
    <citation type="submission" date="2018-03" db="EMBL/GenBank/DDBJ databases">
        <authorList>
            <person name="Keele B.F."/>
        </authorList>
    </citation>
    <scope>NUCLEOTIDE SEQUENCE [LARGE SCALE GENOMIC DNA]</scope>
    <source>
        <strain evidence="1 2">CECT 8599</strain>
    </source>
</reference>
<sequence length="33" mass="3659">MKETWRLPCPTGVWSVIPDLRGSGTLKPTTVMT</sequence>
<organism evidence="1 2">
    <name type="scientific">Ascidiaceihabitans donghaensis</name>
    <dbReference type="NCBI Taxonomy" id="1510460"/>
    <lineage>
        <taxon>Bacteria</taxon>
        <taxon>Pseudomonadati</taxon>
        <taxon>Pseudomonadota</taxon>
        <taxon>Alphaproteobacteria</taxon>
        <taxon>Rhodobacterales</taxon>
        <taxon>Paracoccaceae</taxon>
        <taxon>Ascidiaceihabitans</taxon>
    </lineage>
</organism>
<dbReference type="EMBL" id="OMOR01000001">
    <property type="protein sequence ID" value="SPH21053.1"/>
    <property type="molecule type" value="Genomic_DNA"/>
</dbReference>
<proteinExistence type="predicted"/>
<protein>
    <submittedName>
        <fullName evidence="1">Uncharacterized protein</fullName>
    </submittedName>
</protein>